<reference evidence="1 2" key="1">
    <citation type="submission" date="2016-03" db="EMBL/GenBank/DDBJ databases">
        <title>EvidentialGene: Evidence-directed Construction of Genes on Genomes.</title>
        <authorList>
            <person name="Gilbert D.G."/>
            <person name="Choi J.-H."/>
            <person name="Mockaitis K."/>
            <person name="Colbourne J."/>
            <person name="Pfrender M."/>
        </authorList>
    </citation>
    <scope>NUCLEOTIDE SEQUENCE [LARGE SCALE GENOMIC DNA]</scope>
    <source>
        <strain evidence="1 2">Xinb3</strain>
        <tissue evidence="1">Complete organism</tissue>
    </source>
</reference>
<dbReference type="AlphaFoldDB" id="A0A162PDT1"/>
<sequence>MRQVLLGYTMYSTRKRKNRFESCRLFGFPIVERISELFVESNCWNGPPPPVVYVVSNSGQSQVTNYAGLRVLIALPFDVGLAAPSSSCPSFLLASTYTVYTHTHTADDIACVLDWL</sequence>
<name>A0A162PDT1_9CRUS</name>
<keyword evidence="2" id="KW-1185">Reference proteome</keyword>
<organism evidence="1 2">
    <name type="scientific">Daphnia magna</name>
    <dbReference type="NCBI Taxonomy" id="35525"/>
    <lineage>
        <taxon>Eukaryota</taxon>
        <taxon>Metazoa</taxon>
        <taxon>Ecdysozoa</taxon>
        <taxon>Arthropoda</taxon>
        <taxon>Crustacea</taxon>
        <taxon>Branchiopoda</taxon>
        <taxon>Diplostraca</taxon>
        <taxon>Cladocera</taxon>
        <taxon>Anomopoda</taxon>
        <taxon>Daphniidae</taxon>
        <taxon>Daphnia</taxon>
    </lineage>
</organism>
<proteinExistence type="predicted"/>
<comment type="caution">
    <text evidence="1">The sequence shown here is derived from an EMBL/GenBank/DDBJ whole genome shotgun (WGS) entry which is preliminary data.</text>
</comment>
<accession>A0A162PDT1</accession>
<dbReference type="Proteomes" id="UP000076858">
    <property type="component" value="Unassembled WGS sequence"/>
</dbReference>
<gene>
    <name evidence="1" type="ORF">APZ42_015367</name>
</gene>
<dbReference type="EMBL" id="LRGB01000512">
    <property type="protein sequence ID" value="KZS18762.1"/>
    <property type="molecule type" value="Genomic_DNA"/>
</dbReference>
<protein>
    <submittedName>
        <fullName evidence="1">Uncharacterized protein</fullName>
    </submittedName>
</protein>
<evidence type="ECO:0000313" key="2">
    <source>
        <dbReference type="Proteomes" id="UP000076858"/>
    </source>
</evidence>
<evidence type="ECO:0000313" key="1">
    <source>
        <dbReference type="EMBL" id="KZS18762.1"/>
    </source>
</evidence>